<evidence type="ECO:0000256" key="4">
    <source>
        <dbReference type="ARBA" id="ARBA00023043"/>
    </source>
</evidence>
<keyword evidence="2" id="KW-0677">Repeat</keyword>
<dbReference type="InterPro" id="IPR052420">
    <property type="entry name" value="Espin/Espin-like"/>
</dbReference>
<keyword evidence="7" id="KW-1185">Reference proteome</keyword>
<dbReference type="GO" id="GO:0051017">
    <property type="term" value="P:actin filament bundle assembly"/>
    <property type="evidence" value="ECO:0007669"/>
    <property type="project" value="TreeGrafter"/>
</dbReference>
<dbReference type="InterPro" id="IPR036770">
    <property type="entry name" value="Ankyrin_rpt-contain_sf"/>
</dbReference>
<evidence type="ECO:0000313" key="6">
    <source>
        <dbReference type="Ensembl" id="ENSVKKP00000020410.1"/>
    </source>
</evidence>
<dbReference type="InterPro" id="IPR002110">
    <property type="entry name" value="Ankyrin_rpt"/>
</dbReference>
<dbReference type="GO" id="GO:0007605">
    <property type="term" value="P:sensory perception of sound"/>
    <property type="evidence" value="ECO:0007669"/>
    <property type="project" value="UniProtKB-KW"/>
</dbReference>
<evidence type="ECO:0000256" key="1">
    <source>
        <dbReference type="ARBA" id="ARBA00004645"/>
    </source>
</evidence>
<dbReference type="Gene3D" id="1.25.40.20">
    <property type="entry name" value="Ankyrin repeat-containing domain"/>
    <property type="match status" value="4"/>
</dbReference>
<reference evidence="6" key="1">
    <citation type="submission" date="2025-08" db="UniProtKB">
        <authorList>
            <consortium name="Ensembl"/>
        </authorList>
    </citation>
    <scope>IDENTIFICATION</scope>
</reference>
<evidence type="ECO:0000256" key="5">
    <source>
        <dbReference type="PROSITE-ProRule" id="PRU00023"/>
    </source>
</evidence>
<dbReference type="PROSITE" id="PS50297">
    <property type="entry name" value="ANK_REP_REGION"/>
    <property type="match status" value="4"/>
</dbReference>
<dbReference type="Proteomes" id="UP000694545">
    <property type="component" value="Unplaced"/>
</dbReference>
<sequence length="884" mass="97987">MGDHRAILAAKAGDLTTLEQLHVDGGLNQNITDGLGAGLVHHASRAGRLECLKFLVLQAKLPGNQRANNGATPAHDAAVLGNLAELQWLIKDGGYSMQEQDASGASPLHLAARFGHSEAVEWLIQAGFDTAMETREGAVPAHYAAAKGELTCLQLLIAADHSCVNKQTRSGATPLYLACQEGHLHIIQFLVKDCKADVHLRAHDGMQVLHAAACGGHYAIVVWLVTFTDLSLTAQDAEGATALHFAAREGHATIVDRLLLMGAEVVLDRWGGTPLHDAAENGHLECCQMLISHQIDPSIRDRDGYTAWDLAEYNGHRQCACYLQEVQKLVTETLSFDIQFLASLFGYQKIIYSCTSPFNLTQADCLCGEKTVPSRAIVPSTCPSMLDEMGKSDIDALVPTHDEEGCSIPEWKRQVMVRKLQAQLFLTFFPPPQCLTEELQTVLPAPIVNITVNQQSSKDDGQKLPAWCNHMSGVVKSMSLLLTNISGLKKEEENEKELPKPSKVRGFSGGTAKREILECGVSVRNLRGNFEKQDLLGQCKPFEFQGLELGTGEDSTPQMLSGTSKGKRAWDCGEHEFRDMKSASDSGVSCEETSSEMGGSLVSTVEASNLRKQRIVLLFLSHWKKLAYTPSLKLMARKALGTQQPGKVGLVEVMAEVKKQQAPLQKSLTEMSRLGHLVQQRYTIKNLIKHWRDVISLVPSQQIRHLSHQHTVYSPEQFLPCVNGEPADYNNLTLDLFMLGYFHILELDLLPEERKARHLLCFEVFDHLGKHQWETVRSFHKAVMDEIAAGKRSWKDSFEDIKIQFFGDNKDSVMNTELTPPLTNVKPRSKTNMTLQQEANIPGKYFELGGLSSDDICRYIDRSFAFWKEKEAEIFNFDGSGLLH</sequence>
<dbReference type="FunFam" id="1.25.40.20:FF:000268">
    <property type="entry name" value="Espin like"/>
    <property type="match status" value="1"/>
</dbReference>
<comment type="subcellular location">
    <subcellularLocation>
        <location evidence="1">Cell projection</location>
        <location evidence="1">Stereocilium</location>
    </subcellularLocation>
</comment>
<accession>A0A8D2LCQ0</accession>
<dbReference type="AlphaFoldDB" id="A0A8D2LCQ0"/>
<evidence type="ECO:0000313" key="7">
    <source>
        <dbReference type="Proteomes" id="UP000694545"/>
    </source>
</evidence>
<dbReference type="PANTHER" id="PTHR24153:SF0">
    <property type="entry name" value="ESPIN-LIKE PROTEIN"/>
    <property type="match status" value="1"/>
</dbReference>
<dbReference type="SUPFAM" id="SSF48403">
    <property type="entry name" value="Ankyrin repeat"/>
    <property type="match status" value="1"/>
</dbReference>
<name>A0A8D2LCQ0_VARKO</name>
<feature type="repeat" description="ANK" evidence="5">
    <location>
        <begin position="238"/>
        <end position="265"/>
    </location>
</feature>
<dbReference type="FunFam" id="1.25.40.20:FF:000295">
    <property type="entry name" value="Espin like"/>
    <property type="match status" value="1"/>
</dbReference>
<dbReference type="Pfam" id="PF12796">
    <property type="entry name" value="Ank_2"/>
    <property type="match status" value="3"/>
</dbReference>
<keyword evidence="4 5" id="KW-0040">ANK repeat</keyword>
<evidence type="ECO:0000256" key="3">
    <source>
        <dbReference type="ARBA" id="ARBA00022740"/>
    </source>
</evidence>
<dbReference type="PROSITE" id="PS50088">
    <property type="entry name" value="ANK_REPEAT"/>
    <property type="match status" value="4"/>
</dbReference>
<keyword evidence="3" id="KW-1009">Hearing</keyword>
<protein>
    <submittedName>
        <fullName evidence="6">Espin like</fullName>
    </submittedName>
</protein>
<dbReference type="GO" id="GO:0051015">
    <property type="term" value="F:actin filament binding"/>
    <property type="evidence" value="ECO:0007669"/>
    <property type="project" value="TreeGrafter"/>
</dbReference>
<feature type="repeat" description="ANK" evidence="5">
    <location>
        <begin position="270"/>
        <end position="302"/>
    </location>
</feature>
<feature type="repeat" description="ANK" evidence="5">
    <location>
        <begin position="103"/>
        <end position="135"/>
    </location>
</feature>
<dbReference type="GO" id="GO:0032420">
    <property type="term" value="C:stereocilium"/>
    <property type="evidence" value="ECO:0007669"/>
    <property type="project" value="UniProtKB-SubCell"/>
</dbReference>
<proteinExistence type="predicted"/>
<reference evidence="6" key="2">
    <citation type="submission" date="2025-09" db="UniProtKB">
        <authorList>
            <consortium name="Ensembl"/>
        </authorList>
    </citation>
    <scope>IDENTIFICATION</scope>
</reference>
<dbReference type="GO" id="GO:0005737">
    <property type="term" value="C:cytoplasm"/>
    <property type="evidence" value="ECO:0007669"/>
    <property type="project" value="TreeGrafter"/>
</dbReference>
<dbReference type="SMART" id="SM00248">
    <property type="entry name" value="ANK"/>
    <property type="match status" value="10"/>
</dbReference>
<organism evidence="6 7">
    <name type="scientific">Varanus komodoensis</name>
    <name type="common">Komodo dragon</name>
    <dbReference type="NCBI Taxonomy" id="61221"/>
    <lineage>
        <taxon>Eukaryota</taxon>
        <taxon>Metazoa</taxon>
        <taxon>Chordata</taxon>
        <taxon>Craniata</taxon>
        <taxon>Vertebrata</taxon>
        <taxon>Euteleostomi</taxon>
        <taxon>Lepidosauria</taxon>
        <taxon>Squamata</taxon>
        <taxon>Bifurcata</taxon>
        <taxon>Unidentata</taxon>
        <taxon>Episquamata</taxon>
        <taxon>Toxicofera</taxon>
        <taxon>Anguimorpha</taxon>
        <taxon>Paleoanguimorpha</taxon>
        <taxon>Varanoidea</taxon>
        <taxon>Varanidae</taxon>
        <taxon>Varanus</taxon>
    </lineage>
</organism>
<feature type="repeat" description="ANK" evidence="5">
    <location>
        <begin position="170"/>
        <end position="192"/>
    </location>
</feature>
<evidence type="ECO:0000256" key="2">
    <source>
        <dbReference type="ARBA" id="ARBA00022737"/>
    </source>
</evidence>
<dbReference type="Ensembl" id="ENSVKKT00000020915.1">
    <property type="protein sequence ID" value="ENSVKKP00000020410.1"/>
    <property type="gene ID" value="ENSVKKG00000013742.1"/>
</dbReference>
<dbReference type="PANTHER" id="PTHR24153">
    <property type="entry name" value="ESPIN"/>
    <property type="match status" value="1"/>
</dbReference>